<dbReference type="PANTHER" id="PTHR11360:SF284">
    <property type="entry name" value="EG:103B4.3 PROTEIN-RELATED"/>
    <property type="match status" value="1"/>
</dbReference>
<dbReference type="PANTHER" id="PTHR11360">
    <property type="entry name" value="MONOCARBOXYLATE TRANSPORTER"/>
    <property type="match status" value="1"/>
</dbReference>
<feature type="transmembrane region" description="Helical" evidence="1">
    <location>
        <begin position="292"/>
        <end position="309"/>
    </location>
</feature>
<evidence type="ECO:0000313" key="3">
    <source>
        <dbReference type="EMBL" id="SVB37848.1"/>
    </source>
</evidence>
<dbReference type="Gene3D" id="1.20.1250.20">
    <property type="entry name" value="MFS general substrate transporter like domains"/>
    <property type="match status" value="2"/>
</dbReference>
<evidence type="ECO:0000256" key="1">
    <source>
        <dbReference type="SAM" id="Phobius"/>
    </source>
</evidence>
<feature type="transmembrane region" description="Helical" evidence="1">
    <location>
        <begin position="315"/>
        <end position="334"/>
    </location>
</feature>
<feature type="transmembrane region" description="Helical" evidence="1">
    <location>
        <begin position="77"/>
        <end position="97"/>
    </location>
</feature>
<feature type="domain" description="Major facilitator superfamily (MFS) profile" evidence="2">
    <location>
        <begin position="11"/>
        <end position="405"/>
    </location>
</feature>
<gene>
    <name evidence="3" type="ORF">METZ01_LOCUS190702</name>
</gene>
<dbReference type="GO" id="GO:0022857">
    <property type="term" value="F:transmembrane transporter activity"/>
    <property type="evidence" value="ECO:0007669"/>
    <property type="project" value="InterPro"/>
</dbReference>
<feature type="transmembrane region" description="Helical" evidence="1">
    <location>
        <begin position="46"/>
        <end position="65"/>
    </location>
</feature>
<feature type="transmembrane region" description="Helical" evidence="1">
    <location>
        <begin position="168"/>
        <end position="186"/>
    </location>
</feature>
<dbReference type="SUPFAM" id="SSF103473">
    <property type="entry name" value="MFS general substrate transporter"/>
    <property type="match status" value="1"/>
</dbReference>
<keyword evidence="1" id="KW-0812">Transmembrane</keyword>
<feature type="transmembrane region" description="Helical" evidence="1">
    <location>
        <begin position="103"/>
        <end position="126"/>
    </location>
</feature>
<feature type="transmembrane region" description="Helical" evidence="1">
    <location>
        <begin position="346"/>
        <end position="369"/>
    </location>
</feature>
<dbReference type="PROSITE" id="PS50850">
    <property type="entry name" value="MFS"/>
    <property type="match status" value="1"/>
</dbReference>
<dbReference type="InterPro" id="IPR050327">
    <property type="entry name" value="Proton-linked_MCT"/>
</dbReference>
<dbReference type="InterPro" id="IPR036259">
    <property type="entry name" value="MFS_trans_sf"/>
</dbReference>
<proteinExistence type="predicted"/>
<protein>
    <recommendedName>
        <fullName evidence="2">Major facilitator superfamily (MFS) profile domain-containing protein</fullName>
    </recommendedName>
</protein>
<evidence type="ECO:0000259" key="2">
    <source>
        <dbReference type="PROSITE" id="PS50850"/>
    </source>
</evidence>
<sequence length="415" mass="45331">MSRRKIFYGHYIVGACMVTQMMYLGLFFTFGVLFPEFENEFGWSRAQISGASSTMFIVMGVLGIAMGRVNDQIGPRILLTVSTVVFALGFILMSRMTTLWHLYLFYGLLCGLGIAAHDVVMLSTVARWYTRARGLMSGLVKTGAGIGQLIVPLIAAFLVLHYGWRETAMVVGIMALIVTMIAAQVMRRDPKSLGLRPWGEEQEEDTENGESKEVGLDLKQAVRTRQFWLISIAKFADWYCLFTIIVHVVPHGIDQGLEPTASAIVLSVIGGCSILGRLTLGAGFDFLGAKHSLLIAFGLLFLSIVFLQLLSDPKWLFAFAFVYGIAHGGLFAVASPSVAEYFGTRAHGVIFGIVMFVGSLGATLGPWFTGWLYDLMGAYDAAFFVVTGFSVLGFLMALALKPITVLGDRSSQSVN</sequence>
<dbReference type="PROSITE" id="PS51257">
    <property type="entry name" value="PROKAR_LIPOPROTEIN"/>
    <property type="match status" value="1"/>
</dbReference>
<dbReference type="InterPro" id="IPR011701">
    <property type="entry name" value="MFS"/>
</dbReference>
<organism evidence="3">
    <name type="scientific">marine metagenome</name>
    <dbReference type="NCBI Taxonomy" id="408172"/>
    <lineage>
        <taxon>unclassified sequences</taxon>
        <taxon>metagenomes</taxon>
        <taxon>ecological metagenomes</taxon>
    </lineage>
</organism>
<dbReference type="Pfam" id="PF07690">
    <property type="entry name" value="MFS_1"/>
    <property type="match status" value="1"/>
</dbReference>
<feature type="transmembrane region" description="Helical" evidence="1">
    <location>
        <begin position="381"/>
        <end position="400"/>
    </location>
</feature>
<dbReference type="InterPro" id="IPR020846">
    <property type="entry name" value="MFS_dom"/>
</dbReference>
<reference evidence="3" key="1">
    <citation type="submission" date="2018-05" db="EMBL/GenBank/DDBJ databases">
        <authorList>
            <person name="Lanie J.A."/>
            <person name="Ng W.-L."/>
            <person name="Kazmierczak K.M."/>
            <person name="Andrzejewski T.M."/>
            <person name="Davidsen T.M."/>
            <person name="Wayne K.J."/>
            <person name="Tettelin H."/>
            <person name="Glass J.I."/>
            <person name="Rusch D."/>
            <person name="Podicherti R."/>
            <person name="Tsui H.-C.T."/>
            <person name="Winkler M.E."/>
        </authorList>
    </citation>
    <scope>NUCLEOTIDE SEQUENCE</scope>
</reference>
<name>A0A382DHJ4_9ZZZZ</name>
<feature type="transmembrane region" description="Helical" evidence="1">
    <location>
        <begin position="261"/>
        <end position="280"/>
    </location>
</feature>
<feature type="transmembrane region" description="Helical" evidence="1">
    <location>
        <begin position="12"/>
        <end position="34"/>
    </location>
</feature>
<keyword evidence="1" id="KW-0472">Membrane</keyword>
<dbReference type="AlphaFoldDB" id="A0A382DHJ4"/>
<accession>A0A382DHJ4</accession>
<keyword evidence="1" id="KW-1133">Transmembrane helix</keyword>
<dbReference type="EMBL" id="UINC01039409">
    <property type="protein sequence ID" value="SVB37848.1"/>
    <property type="molecule type" value="Genomic_DNA"/>
</dbReference>
<dbReference type="CDD" id="cd17355">
    <property type="entry name" value="MFS_YcxA_like"/>
    <property type="match status" value="1"/>
</dbReference>
<feature type="transmembrane region" description="Helical" evidence="1">
    <location>
        <begin position="227"/>
        <end position="249"/>
    </location>
</feature>
<feature type="transmembrane region" description="Helical" evidence="1">
    <location>
        <begin position="138"/>
        <end position="162"/>
    </location>
</feature>